<dbReference type="Proteomes" id="UP001359485">
    <property type="component" value="Unassembled WGS sequence"/>
</dbReference>
<accession>A0ABR1BFI7</accession>
<keyword evidence="1" id="KW-0732">Signal</keyword>
<evidence type="ECO:0000313" key="3">
    <source>
        <dbReference type="Proteomes" id="UP001359485"/>
    </source>
</evidence>
<dbReference type="EMBL" id="JAWJWF010000001">
    <property type="protein sequence ID" value="KAK6641440.1"/>
    <property type="molecule type" value="Genomic_DNA"/>
</dbReference>
<gene>
    <name evidence="2" type="ORF">RUM44_013151</name>
</gene>
<feature type="signal peptide" evidence="1">
    <location>
        <begin position="1"/>
        <end position="27"/>
    </location>
</feature>
<evidence type="ECO:0000256" key="1">
    <source>
        <dbReference type="SAM" id="SignalP"/>
    </source>
</evidence>
<keyword evidence="3" id="KW-1185">Reference proteome</keyword>
<sequence>MGSIWHGNSLTASVLLFICGLISLALTMPIDDEFNPDYVPLRVRRSFKQLPNGLLDTLLSAVRGLIPESLLGKVTMLLPLPAASEAPEMKSS</sequence>
<reference evidence="2 3" key="1">
    <citation type="submission" date="2023-09" db="EMBL/GenBank/DDBJ databases">
        <title>Genomes of two closely related lineages of the louse Polyplax serrata with different host specificities.</title>
        <authorList>
            <person name="Martinu J."/>
            <person name="Tarabai H."/>
            <person name="Stefka J."/>
            <person name="Hypsa V."/>
        </authorList>
    </citation>
    <scope>NUCLEOTIDE SEQUENCE [LARGE SCALE GENOMIC DNA]</scope>
    <source>
        <strain evidence="2">98ZLc_SE</strain>
    </source>
</reference>
<proteinExistence type="predicted"/>
<feature type="chain" id="PRO_5045790220" evidence="1">
    <location>
        <begin position="28"/>
        <end position="92"/>
    </location>
</feature>
<protein>
    <submittedName>
        <fullName evidence="2">Uncharacterized protein</fullName>
    </submittedName>
</protein>
<evidence type="ECO:0000313" key="2">
    <source>
        <dbReference type="EMBL" id="KAK6641440.1"/>
    </source>
</evidence>
<comment type="caution">
    <text evidence="2">The sequence shown here is derived from an EMBL/GenBank/DDBJ whole genome shotgun (WGS) entry which is preliminary data.</text>
</comment>
<organism evidence="2 3">
    <name type="scientific">Polyplax serrata</name>
    <name type="common">Common mouse louse</name>
    <dbReference type="NCBI Taxonomy" id="468196"/>
    <lineage>
        <taxon>Eukaryota</taxon>
        <taxon>Metazoa</taxon>
        <taxon>Ecdysozoa</taxon>
        <taxon>Arthropoda</taxon>
        <taxon>Hexapoda</taxon>
        <taxon>Insecta</taxon>
        <taxon>Pterygota</taxon>
        <taxon>Neoptera</taxon>
        <taxon>Paraneoptera</taxon>
        <taxon>Psocodea</taxon>
        <taxon>Troctomorpha</taxon>
        <taxon>Phthiraptera</taxon>
        <taxon>Anoplura</taxon>
        <taxon>Polyplacidae</taxon>
        <taxon>Polyplax</taxon>
    </lineage>
</organism>
<name>A0ABR1BFI7_POLSC</name>